<organism evidence="11 12">
    <name type="scientific">Tectimicrobiota bacterium</name>
    <dbReference type="NCBI Taxonomy" id="2528274"/>
    <lineage>
        <taxon>Bacteria</taxon>
        <taxon>Pseudomonadati</taxon>
        <taxon>Nitrospinota/Tectimicrobiota group</taxon>
        <taxon>Candidatus Tectimicrobiota</taxon>
    </lineage>
</organism>
<dbReference type="InterPro" id="IPR014731">
    <property type="entry name" value="ETF_asu_C"/>
</dbReference>
<dbReference type="InterPro" id="IPR029035">
    <property type="entry name" value="DHS-like_NAD/FAD-binding_dom"/>
</dbReference>
<proteinExistence type="inferred from homology"/>
<feature type="binding site" evidence="9">
    <location>
        <begin position="228"/>
        <end position="229"/>
    </location>
    <ligand>
        <name>FAD</name>
        <dbReference type="ChEBI" id="CHEBI:57692"/>
    </ligand>
</feature>
<dbReference type="InterPro" id="IPR014729">
    <property type="entry name" value="Rossmann-like_a/b/a_fold"/>
</dbReference>
<keyword evidence="4 9" id="KW-0274">FAD</keyword>
<dbReference type="GO" id="GO:0050660">
    <property type="term" value="F:flavin adenine dinucleotide binding"/>
    <property type="evidence" value="ECO:0007669"/>
    <property type="project" value="InterPro"/>
</dbReference>
<keyword evidence="5" id="KW-0249">Electron transport</keyword>
<evidence type="ECO:0000259" key="10">
    <source>
        <dbReference type="SMART" id="SM00893"/>
    </source>
</evidence>
<dbReference type="AlphaFoldDB" id="A0A932M0G8"/>
<dbReference type="Gene3D" id="3.40.50.1220">
    <property type="entry name" value="TPP-binding domain"/>
    <property type="match status" value="1"/>
</dbReference>
<evidence type="ECO:0000256" key="6">
    <source>
        <dbReference type="ARBA" id="ARBA00025649"/>
    </source>
</evidence>
<evidence type="ECO:0000256" key="5">
    <source>
        <dbReference type="ARBA" id="ARBA00022982"/>
    </source>
</evidence>
<feature type="binding site" evidence="9">
    <location>
        <begin position="242"/>
        <end position="246"/>
    </location>
    <ligand>
        <name>FAD</name>
        <dbReference type="ChEBI" id="CHEBI:57692"/>
    </ligand>
</feature>
<dbReference type="GO" id="GO:0033539">
    <property type="term" value="P:fatty acid beta-oxidation using acyl-CoA dehydrogenase"/>
    <property type="evidence" value="ECO:0007669"/>
    <property type="project" value="TreeGrafter"/>
</dbReference>
<evidence type="ECO:0000256" key="3">
    <source>
        <dbReference type="ARBA" id="ARBA00022630"/>
    </source>
</evidence>
<evidence type="ECO:0000256" key="1">
    <source>
        <dbReference type="ARBA" id="ARBA00005817"/>
    </source>
</evidence>
<protein>
    <recommendedName>
        <fullName evidence="7">Electron transfer flavoprotein subunit alpha</fullName>
    </recommendedName>
    <alternativeName>
        <fullName evidence="8">Electron transfer flavoprotein large subunit</fullName>
    </alternativeName>
</protein>
<reference evidence="11" key="1">
    <citation type="submission" date="2020-07" db="EMBL/GenBank/DDBJ databases">
        <title>Huge and variable diversity of episymbiotic CPR bacteria and DPANN archaea in groundwater ecosystems.</title>
        <authorList>
            <person name="He C.Y."/>
            <person name="Keren R."/>
            <person name="Whittaker M."/>
            <person name="Farag I.F."/>
            <person name="Doudna J."/>
            <person name="Cate J.H.D."/>
            <person name="Banfield J.F."/>
        </authorList>
    </citation>
    <scope>NUCLEOTIDE SEQUENCE</scope>
    <source>
        <strain evidence="11">NC_groundwater_717_Ag_S-0.2um_59_8</strain>
    </source>
</reference>
<accession>A0A932M0G8</accession>
<dbReference type="EMBL" id="JACPSX010000163">
    <property type="protein sequence ID" value="MBI3015083.1"/>
    <property type="molecule type" value="Genomic_DNA"/>
</dbReference>
<evidence type="ECO:0000256" key="4">
    <source>
        <dbReference type="ARBA" id="ARBA00022827"/>
    </source>
</evidence>
<dbReference type="SUPFAM" id="SSF52467">
    <property type="entry name" value="DHS-like NAD/FAD-binding domain"/>
    <property type="match status" value="1"/>
</dbReference>
<evidence type="ECO:0000256" key="7">
    <source>
        <dbReference type="ARBA" id="ARBA00068674"/>
    </source>
</evidence>
<feature type="domain" description="Electron transfer flavoprotein alpha/beta-subunit N-terminal" evidence="10">
    <location>
        <begin position="1"/>
        <end position="185"/>
    </location>
</feature>
<gene>
    <name evidence="11" type="ORF">HYY65_08520</name>
</gene>
<dbReference type="PIRSF" id="PIRSF000089">
    <property type="entry name" value="Electra_flavoP_a"/>
    <property type="match status" value="1"/>
</dbReference>
<name>A0A932M0G8_UNCTE</name>
<dbReference type="PANTHER" id="PTHR43153">
    <property type="entry name" value="ELECTRON TRANSFER FLAVOPROTEIN ALPHA"/>
    <property type="match status" value="1"/>
</dbReference>
<evidence type="ECO:0000313" key="11">
    <source>
        <dbReference type="EMBL" id="MBI3015083.1"/>
    </source>
</evidence>
<dbReference type="InterPro" id="IPR014730">
    <property type="entry name" value="ETF_a/b_N"/>
</dbReference>
<evidence type="ECO:0000256" key="8">
    <source>
        <dbReference type="ARBA" id="ARBA00079299"/>
    </source>
</evidence>
<dbReference type="InterPro" id="IPR001308">
    <property type="entry name" value="ETF_a/FixB"/>
</dbReference>
<dbReference type="InterPro" id="IPR033947">
    <property type="entry name" value="ETF_alpha_N"/>
</dbReference>
<evidence type="ECO:0000313" key="12">
    <source>
        <dbReference type="Proteomes" id="UP000741360"/>
    </source>
</evidence>
<dbReference type="GO" id="GO:0009055">
    <property type="term" value="F:electron transfer activity"/>
    <property type="evidence" value="ECO:0007669"/>
    <property type="project" value="InterPro"/>
</dbReference>
<comment type="similarity">
    <text evidence="1">Belongs to the ETF alpha-subunit/FixB family.</text>
</comment>
<comment type="function">
    <text evidence="6">The electron transfer flavoprotein serves as a specific electron acceptor for other dehydrogenases. It transfers the electrons to the main respiratory chain via ETF-ubiquinone oxidoreductase (ETF dehydrogenase).</text>
</comment>
<keyword evidence="2" id="KW-0813">Transport</keyword>
<dbReference type="PROSITE" id="PS00696">
    <property type="entry name" value="ETF_ALPHA"/>
    <property type="match status" value="1"/>
</dbReference>
<dbReference type="Pfam" id="PF01012">
    <property type="entry name" value="ETF"/>
    <property type="match status" value="1"/>
</dbReference>
<sequence>MRRASLEVAALGRKLAGDLGGTLEAVILGEKISEEVTSLLGQYGAQQVHALEHPLLARYTARAYAMALSPLVKEVDPEIFLLAGTTLGRDLAPRVATSLGTGLAADCVHAALGEDGILVLKRPVFAGKAYAEVAIPKARPQMATIRPNVMPAGNPSPDSKPQVHRVSCALDETRVRTRVKEVVKASSGLVELSEAKIIVSGGRGMKGPENFSLLEDLAKPLGAAVGASRAAVDAGWREHKWQVGQTGKTVSPDLYVACGISGAIQHLAGMSSSKCIVAINKDPEAPILKVADYGIVGDLFAVVPLLTEEFRKLLSSS</sequence>
<comment type="caution">
    <text evidence="11">The sequence shown here is derived from an EMBL/GenBank/DDBJ whole genome shotgun (WGS) entry which is preliminary data.</text>
</comment>
<keyword evidence="3" id="KW-0285">Flavoprotein</keyword>
<dbReference type="SUPFAM" id="SSF52402">
    <property type="entry name" value="Adenine nucleotide alpha hydrolases-like"/>
    <property type="match status" value="1"/>
</dbReference>
<dbReference type="CDD" id="cd01715">
    <property type="entry name" value="ETF_alpha"/>
    <property type="match status" value="1"/>
</dbReference>
<evidence type="ECO:0000256" key="9">
    <source>
        <dbReference type="PIRSR" id="PIRSR000089-1"/>
    </source>
</evidence>
<dbReference type="PANTHER" id="PTHR43153:SF1">
    <property type="entry name" value="ELECTRON TRANSFER FLAVOPROTEIN SUBUNIT ALPHA, MITOCHONDRIAL"/>
    <property type="match status" value="1"/>
</dbReference>
<feature type="binding site" evidence="9">
    <location>
        <position position="280"/>
    </location>
    <ligand>
        <name>FAD</name>
        <dbReference type="ChEBI" id="CHEBI:57692"/>
    </ligand>
</feature>
<comment type="cofactor">
    <cofactor evidence="9">
        <name>FAD</name>
        <dbReference type="ChEBI" id="CHEBI:57692"/>
    </cofactor>
    <text evidence="9">Binds 1 FAD per dimer.</text>
</comment>
<evidence type="ECO:0000256" key="2">
    <source>
        <dbReference type="ARBA" id="ARBA00022448"/>
    </source>
</evidence>
<feature type="binding site" evidence="9">
    <location>
        <begin position="259"/>
        <end position="266"/>
    </location>
    <ligand>
        <name>FAD</name>
        <dbReference type="ChEBI" id="CHEBI:57692"/>
    </ligand>
</feature>
<dbReference type="Pfam" id="PF00766">
    <property type="entry name" value="ETF_alpha"/>
    <property type="match status" value="1"/>
</dbReference>
<dbReference type="Gene3D" id="3.40.50.620">
    <property type="entry name" value="HUPs"/>
    <property type="match status" value="1"/>
</dbReference>
<dbReference type="InterPro" id="IPR018206">
    <property type="entry name" value="ETF_asu_C_CS"/>
</dbReference>
<dbReference type="FunFam" id="3.40.50.1220:FF:000001">
    <property type="entry name" value="Electron transfer flavoprotein, alpha subunit"/>
    <property type="match status" value="1"/>
</dbReference>
<dbReference type="Proteomes" id="UP000741360">
    <property type="component" value="Unassembled WGS sequence"/>
</dbReference>
<feature type="binding site" evidence="9">
    <location>
        <position position="203"/>
    </location>
    <ligand>
        <name>FAD</name>
        <dbReference type="ChEBI" id="CHEBI:57692"/>
    </ligand>
</feature>
<dbReference type="SMART" id="SM00893">
    <property type="entry name" value="ETF"/>
    <property type="match status" value="1"/>
</dbReference>